<feature type="region of interest" description="Disordered" evidence="1">
    <location>
        <begin position="766"/>
        <end position="799"/>
    </location>
</feature>
<feature type="region of interest" description="Disordered" evidence="1">
    <location>
        <begin position="318"/>
        <end position="340"/>
    </location>
</feature>
<dbReference type="EMBL" id="JANBOI010000904">
    <property type="protein sequence ID" value="KAJ1728072.1"/>
    <property type="molecule type" value="Genomic_DNA"/>
</dbReference>
<feature type="non-terminal residue" evidence="2">
    <location>
        <position position="1"/>
    </location>
</feature>
<evidence type="ECO:0000313" key="3">
    <source>
        <dbReference type="Proteomes" id="UP001143981"/>
    </source>
</evidence>
<feature type="compositionally biased region" description="Polar residues" evidence="1">
    <location>
        <begin position="471"/>
        <end position="492"/>
    </location>
</feature>
<dbReference type="SUPFAM" id="SSF69318">
    <property type="entry name" value="Integrin alpha N-terminal domain"/>
    <property type="match status" value="1"/>
</dbReference>
<comment type="caution">
    <text evidence="2">The sequence shown here is derived from an EMBL/GenBank/DDBJ whole genome shotgun (WGS) entry which is preliminary data.</text>
</comment>
<feature type="compositionally biased region" description="Polar residues" evidence="1">
    <location>
        <begin position="826"/>
        <end position="851"/>
    </location>
</feature>
<feature type="region of interest" description="Disordered" evidence="1">
    <location>
        <begin position="280"/>
        <end position="306"/>
    </location>
</feature>
<dbReference type="InterPro" id="IPR031793">
    <property type="entry name" value="KICSTOR_ITFG2"/>
</dbReference>
<proteinExistence type="predicted"/>
<dbReference type="InterPro" id="IPR028994">
    <property type="entry name" value="Integrin_alpha_N"/>
</dbReference>
<feature type="compositionally biased region" description="Low complexity" evidence="1">
    <location>
        <begin position="665"/>
        <end position="679"/>
    </location>
</feature>
<protein>
    <submittedName>
        <fullName evidence="2">Uncharacterized protein</fullName>
    </submittedName>
</protein>
<dbReference type="Proteomes" id="UP001143981">
    <property type="component" value="Unassembled WGS sequence"/>
</dbReference>
<feature type="compositionally biased region" description="Low complexity" evidence="1">
    <location>
        <begin position="889"/>
        <end position="906"/>
    </location>
</feature>
<sequence>MRTVSLSSRLQWAFRGTVLQGALATGDVDNDGCNEFVVGSVQGELAVFRGRGGCGTWKHSETQVEPEYDCWDAVARGEVPTEPAAPRGEFGSLRRQSTYASTAYSAASTRELLSVDEIMHMFGGGDRPAGDAADDEASGPRRTSLTWNDAAECKGRVKWEDVLDIERDGRKPWILAQNLGTISSVVVADISNSGHNSIVVVNGEGKCHVFDYPFKRRFHPNIAKRRRQQNHLRRFSQDRFFKEGVVAETQEDEPDQEGGIQRFPPQTGGLAAIASAAPTGSDVGSAALPRPADSNPGSLGRGQGLRVRSALSSALAEAAGHNTSLHQDHSANGSSPALRASMSTASQLEAALSQSAGAAALQRFAARDTALAAPSASGADGSKPVSASVHSGAEFSAPKASWRPLSGVDGPPHDGGASLAPDYGMAPASNVSSQADPPLAMFDSRAYRAAGPTAHADGGALPEIGRIPTSPLGSHANTASRQGGFSAETGSSSHRRNAAVEAGMEAIGTVFGDAYVESDMDSTDDMSDSGDMNWLTADEVADIEKIWGADVGKRSGDWFPYVLEGPDATFDIPTNVEHALVADINNNGLNELVLTSTDGFVYIFRIEPAVKHVLKPALTPLGTFSNIPTALSSVNITTTGSPYLYMSAPRSPDASDLELDDSSKAPRAAPAISATAAVARGSNSKQPSRTHSEAQLQEGGMQTPPMGTPALPALSEVASEPAVVASVAAAAAAASDGGKANQLPRVMDAGPLELERLADDAGLLAPRETAPGRSTPDPRHAAAIVPQTPAQQHALGKRASLTSRMRESFSYIVSGSEAPRKPGPMFNQTAPSSLNHSRAATANNSGSSTNAHSRRPSSIDAVANAGLLDSSLGGLAAEHEAYRHSLKAPSVVQSSPVVVTSETQSPRRGGRPRNNTVSVDYRDMAAATSSGQAGMTDAAGGDLPPILES</sequence>
<dbReference type="PANTHER" id="PTHR16317">
    <property type="entry name" value="INTEGRIN ALPHA REPEAT DOMAIN-CONTAINING"/>
    <property type="match status" value="1"/>
</dbReference>
<dbReference type="AlphaFoldDB" id="A0A9W7YBF7"/>
<accession>A0A9W7YBF7</accession>
<feature type="region of interest" description="Disordered" evidence="1">
    <location>
        <begin position="815"/>
        <end position="856"/>
    </location>
</feature>
<feature type="region of interest" description="Disordered" evidence="1">
    <location>
        <begin position="887"/>
        <end position="949"/>
    </location>
</feature>
<dbReference type="Pfam" id="PF15907">
    <property type="entry name" value="Itfg2"/>
    <property type="match status" value="1"/>
</dbReference>
<dbReference type="OrthoDB" id="9996127at2759"/>
<dbReference type="GO" id="GO:0032006">
    <property type="term" value="P:regulation of TOR signaling"/>
    <property type="evidence" value="ECO:0007669"/>
    <property type="project" value="TreeGrafter"/>
</dbReference>
<organism evidence="2 3">
    <name type="scientific">Coemansia biformis</name>
    <dbReference type="NCBI Taxonomy" id="1286918"/>
    <lineage>
        <taxon>Eukaryota</taxon>
        <taxon>Fungi</taxon>
        <taxon>Fungi incertae sedis</taxon>
        <taxon>Zoopagomycota</taxon>
        <taxon>Kickxellomycotina</taxon>
        <taxon>Kickxellomycetes</taxon>
        <taxon>Kickxellales</taxon>
        <taxon>Kickxellaceae</taxon>
        <taxon>Coemansia</taxon>
    </lineage>
</organism>
<name>A0A9W7YBF7_9FUNG</name>
<reference evidence="2" key="1">
    <citation type="submission" date="2022-07" db="EMBL/GenBank/DDBJ databases">
        <title>Phylogenomic reconstructions and comparative analyses of Kickxellomycotina fungi.</title>
        <authorList>
            <person name="Reynolds N.K."/>
            <person name="Stajich J.E."/>
            <person name="Barry K."/>
            <person name="Grigoriev I.V."/>
            <person name="Crous P."/>
            <person name="Smith M.E."/>
        </authorList>
    </citation>
    <scope>NUCLEOTIDE SEQUENCE</scope>
    <source>
        <strain evidence="2">BCRC 34381</strain>
    </source>
</reference>
<evidence type="ECO:0000313" key="2">
    <source>
        <dbReference type="EMBL" id="KAJ1728072.1"/>
    </source>
</evidence>
<feature type="region of interest" description="Disordered" evidence="1">
    <location>
        <begin position="453"/>
        <end position="497"/>
    </location>
</feature>
<keyword evidence="3" id="KW-1185">Reference proteome</keyword>
<feature type="compositionally biased region" description="Polar residues" evidence="1">
    <location>
        <begin position="321"/>
        <end position="335"/>
    </location>
</feature>
<feature type="region of interest" description="Disordered" evidence="1">
    <location>
        <begin position="651"/>
        <end position="709"/>
    </location>
</feature>
<evidence type="ECO:0000256" key="1">
    <source>
        <dbReference type="SAM" id="MobiDB-lite"/>
    </source>
</evidence>
<feature type="region of interest" description="Disordered" evidence="1">
    <location>
        <begin position="124"/>
        <end position="143"/>
    </location>
</feature>
<gene>
    <name evidence="2" type="ORF">LPJ61_004234</name>
</gene>
<feature type="region of interest" description="Disordered" evidence="1">
    <location>
        <begin position="395"/>
        <end position="437"/>
    </location>
</feature>
<dbReference type="PANTHER" id="PTHR16317:SF1">
    <property type="entry name" value="KICSTOR COMPLEX PROTEIN ITFG2"/>
    <property type="match status" value="1"/>
</dbReference>
<feature type="compositionally biased region" description="Polar residues" evidence="1">
    <location>
        <begin position="681"/>
        <end position="695"/>
    </location>
</feature>